<comment type="caution">
    <text evidence="2">The sequence shown here is derived from an EMBL/GenBank/DDBJ whole genome shotgun (WGS) entry which is preliminary data.</text>
</comment>
<dbReference type="InterPro" id="IPR009872">
    <property type="entry name" value="DUF1427"/>
</dbReference>
<evidence type="ECO:0000313" key="3">
    <source>
        <dbReference type="Proteomes" id="UP001490365"/>
    </source>
</evidence>
<protein>
    <submittedName>
        <fullName evidence="2">DUF1427 family protein</fullName>
    </submittedName>
</protein>
<dbReference type="InterPro" id="IPR020017">
    <property type="entry name" value="XapX_domain"/>
</dbReference>
<evidence type="ECO:0000313" key="2">
    <source>
        <dbReference type="EMBL" id="MER6266662.1"/>
    </source>
</evidence>
<dbReference type="Pfam" id="PF07235">
    <property type="entry name" value="DUF1427"/>
    <property type="match status" value="1"/>
</dbReference>
<reference evidence="2 3" key="1">
    <citation type="submission" date="2024-06" db="EMBL/GenBank/DDBJ databases">
        <title>The Natural Products Discovery Center: Release of the First 8490 Sequenced Strains for Exploring Actinobacteria Biosynthetic Diversity.</title>
        <authorList>
            <person name="Kalkreuter E."/>
            <person name="Kautsar S.A."/>
            <person name="Yang D."/>
            <person name="Bader C.D."/>
            <person name="Teijaro C.N."/>
            <person name="Fluegel L."/>
            <person name="Davis C.M."/>
            <person name="Simpson J.R."/>
            <person name="Lauterbach L."/>
            <person name="Steele A.D."/>
            <person name="Gui C."/>
            <person name="Meng S."/>
            <person name="Li G."/>
            <person name="Viehrig K."/>
            <person name="Ye F."/>
            <person name="Su P."/>
            <person name="Kiefer A.F."/>
            <person name="Nichols A."/>
            <person name="Cepeda A.J."/>
            <person name="Yan W."/>
            <person name="Fan B."/>
            <person name="Jiang Y."/>
            <person name="Adhikari A."/>
            <person name="Zheng C.-J."/>
            <person name="Schuster L."/>
            <person name="Cowan T.M."/>
            <person name="Smanski M.J."/>
            <person name="Chevrette M.G."/>
            <person name="De Carvalho L.P.S."/>
            <person name="Shen B."/>
        </authorList>
    </citation>
    <scope>NUCLEOTIDE SEQUENCE [LARGE SCALE GENOMIC DNA]</scope>
    <source>
        <strain evidence="2 3">NPDC001694</strain>
    </source>
</reference>
<keyword evidence="3" id="KW-1185">Reference proteome</keyword>
<evidence type="ECO:0000256" key="1">
    <source>
        <dbReference type="SAM" id="Phobius"/>
    </source>
</evidence>
<accession>A0ABV1T9F2</accession>
<feature type="transmembrane region" description="Helical" evidence="1">
    <location>
        <begin position="30"/>
        <end position="47"/>
    </location>
</feature>
<name>A0ABV1T9F2_9ACTN</name>
<keyword evidence="1" id="KW-0472">Membrane</keyword>
<organism evidence="2 3">
    <name type="scientific">Streptomyces sp. 900105755</name>
    <dbReference type="NCBI Taxonomy" id="3154389"/>
    <lineage>
        <taxon>Bacteria</taxon>
        <taxon>Bacillati</taxon>
        <taxon>Actinomycetota</taxon>
        <taxon>Actinomycetes</taxon>
        <taxon>Kitasatosporales</taxon>
        <taxon>Streptomycetaceae</taxon>
        <taxon>Streptomyces</taxon>
    </lineage>
</organism>
<dbReference type="EMBL" id="JBEOZM010000002">
    <property type="protein sequence ID" value="MER6266662.1"/>
    <property type="molecule type" value="Genomic_DNA"/>
</dbReference>
<dbReference type="Proteomes" id="UP001490365">
    <property type="component" value="Unassembled WGS sequence"/>
</dbReference>
<keyword evidence="1" id="KW-0812">Transmembrane</keyword>
<keyword evidence="1" id="KW-1133">Transmembrane helix</keyword>
<gene>
    <name evidence="2" type="ORF">ABT211_05085</name>
</gene>
<dbReference type="NCBIfam" id="TIGR03510">
    <property type="entry name" value="XapX"/>
    <property type="match status" value="1"/>
</dbReference>
<proteinExistence type="predicted"/>
<sequence length="48" mass="4936">MAYAEMAAVGLLVGALHALARIKSPAPPLIAMVGLGGMLITATWWSTL</sequence>
<dbReference type="RefSeq" id="WP_351955341.1">
    <property type="nucleotide sequence ID" value="NZ_JBEOZH010000017.1"/>
</dbReference>